<evidence type="ECO:0000259" key="9">
    <source>
        <dbReference type="Pfam" id="PF06752"/>
    </source>
</evidence>
<evidence type="ECO:0000313" key="12">
    <source>
        <dbReference type="Proteomes" id="UP000054190"/>
    </source>
</evidence>
<evidence type="ECO:0000256" key="2">
    <source>
        <dbReference type="ARBA" id="ARBA00008035"/>
    </source>
</evidence>
<comment type="subcellular location">
    <subcellularLocation>
        <location evidence="1 7">Nucleus</location>
    </subcellularLocation>
</comment>
<feature type="region of interest" description="Disordered" evidence="8">
    <location>
        <begin position="321"/>
        <end position="346"/>
    </location>
</feature>
<feature type="non-terminal residue" evidence="11">
    <location>
        <position position="1"/>
    </location>
</feature>
<dbReference type="GO" id="GO:0006357">
    <property type="term" value="P:regulation of transcription by RNA polymerase II"/>
    <property type="evidence" value="ECO:0007669"/>
    <property type="project" value="InterPro"/>
</dbReference>
<evidence type="ECO:0000313" key="11">
    <source>
        <dbReference type="EMBL" id="KFV52400.1"/>
    </source>
</evidence>
<dbReference type="InterPro" id="IPR009607">
    <property type="entry name" value="Enhancer_polycomb_C"/>
</dbReference>
<evidence type="ECO:0000256" key="6">
    <source>
        <dbReference type="ARBA" id="ARBA00023242"/>
    </source>
</evidence>
<reference evidence="11 12" key="1">
    <citation type="submission" date="2014-04" db="EMBL/GenBank/DDBJ databases">
        <title>Genome evolution of avian class.</title>
        <authorList>
            <person name="Zhang G."/>
            <person name="Li C."/>
        </authorList>
    </citation>
    <scope>NUCLEOTIDE SEQUENCE [LARGE SCALE GENOMIC DNA]</scope>
    <source>
        <strain evidence="11">BGI_N341</strain>
    </source>
</reference>
<organism evidence="11 12">
    <name type="scientific">Tyto alba</name>
    <name type="common">Barn owl</name>
    <dbReference type="NCBI Taxonomy" id="56313"/>
    <lineage>
        <taxon>Eukaryota</taxon>
        <taxon>Metazoa</taxon>
        <taxon>Chordata</taxon>
        <taxon>Craniata</taxon>
        <taxon>Vertebrata</taxon>
        <taxon>Euteleostomi</taxon>
        <taxon>Archelosauria</taxon>
        <taxon>Archosauria</taxon>
        <taxon>Dinosauria</taxon>
        <taxon>Saurischia</taxon>
        <taxon>Theropoda</taxon>
        <taxon>Coelurosauria</taxon>
        <taxon>Aves</taxon>
        <taxon>Neognathae</taxon>
        <taxon>Neoaves</taxon>
        <taxon>Telluraves</taxon>
        <taxon>Strigiformes</taxon>
        <taxon>Tytonidae</taxon>
        <taxon>Tyto</taxon>
    </lineage>
</organism>
<feature type="domain" description="Enhancer of polycomb C-terminal" evidence="9">
    <location>
        <begin position="539"/>
        <end position="576"/>
    </location>
</feature>
<protein>
    <recommendedName>
        <fullName evidence="7">Enhancer of polycomb homolog</fullName>
    </recommendedName>
</protein>
<dbReference type="PANTHER" id="PTHR14898">
    <property type="entry name" value="ENHANCER OF POLYCOMB"/>
    <property type="match status" value="1"/>
</dbReference>
<evidence type="ECO:0000256" key="8">
    <source>
        <dbReference type="SAM" id="MobiDB-lite"/>
    </source>
</evidence>
<dbReference type="Proteomes" id="UP000054190">
    <property type="component" value="Unassembled WGS sequence"/>
</dbReference>
<dbReference type="InterPro" id="IPR019542">
    <property type="entry name" value="Enhancer_polycomb-like_N"/>
</dbReference>
<name>A0A093F7A0_TYTAL</name>
<proteinExistence type="inferred from homology"/>
<dbReference type="Pfam" id="PF10513">
    <property type="entry name" value="EPL1"/>
    <property type="match status" value="1"/>
</dbReference>
<gene>
    <name evidence="11" type="ORF">N341_08270</name>
</gene>
<keyword evidence="4 7" id="KW-0805">Transcription regulation</keyword>
<feature type="non-terminal residue" evidence="11">
    <location>
        <position position="580"/>
    </location>
</feature>
<evidence type="ECO:0000256" key="1">
    <source>
        <dbReference type="ARBA" id="ARBA00004123"/>
    </source>
</evidence>
<keyword evidence="12" id="KW-1185">Reference proteome</keyword>
<dbReference type="GO" id="GO:0035267">
    <property type="term" value="C:NuA4 histone acetyltransferase complex"/>
    <property type="evidence" value="ECO:0007669"/>
    <property type="project" value="InterPro"/>
</dbReference>
<evidence type="ECO:0000256" key="4">
    <source>
        <dbReference type="ARBA" id="ARBA00023015"/>
    </source>
</evidence>
<dbReference type="EMBL" id="KK387889">
    <property type="protein sequence ID" value="KFV52400.1"/>
    <property type="molecule type" value="Genomic_DNA"/>
</dbReference>
<accession>A0A093F7A0</accession>
<evidence type="ECO:0000256" key="3">
    <source>
        <dbReference type="ARBA" id="ARBA00022853"/>
    </source>
</evidence>
<dbReference type="GO" id="GO:0006325">
    <property type="term" value="P:chromatin organization"/>
    <property type="evidence" value="ECO:0007669"/>
    <property type="project" value="UniProtKB-KW"/>
</dbReference>
<evidence type="ECO:0000256" key="7">
    <source>
        <dbReference type="RuleBase" id="RU361124"/>
    </source>
</evidence>
<evidence type="ECO:0000256" key="5">
    <source>
        <dbReference type="ARBA" id="ARBA00023163"/>
    </source>
</evidence>
<feature type="domain" description="Enhancer of polycomb-like N-terminal" evidence="10">
    <location>
        <begin position="1"/>
        <end position="97"/>
    </location>
</feature>
<evidence type="ECO:0000259" key="10">
    <source>
        <dbReference type="Pfam" id="PF10513"/>
    </source>
</evidence>
<dbReference type="GO" id="GO:0005634">
    <property type="term" value="C:nucleus"/>
    <property type="evidence" value="ECO:0007669"/>
    <property type="project" value="UniProtKB-SubCell"/>
</dbReference>
<keyword evidence="6 7" id="KW-0539">Nucleus</keyword>
<dbReference type="Pfam" id="PF06752">
    <property type="entry name" value="E_Pc_C"/>
    <property type="match status" value="1"/>
</dbReference>
<keyword evidence="5 7" id="KW-0804">Transcription</keyword>
<dbReference type="AlphaFoldDB" id="A0A093F7A0"/>
<dbReference type="InterPro" id="IPR024943">
    <property type="entry name" value="Enhancer_polycomb"/>
</dbReference>
<sequence>EHHLQRAISAQQVFREKKESMVIPVPEAESNVNYYNRLYKGEFKQPKQFIHIQPFNLDNEQPDYDMDSEDETLLNRLNRKMEIKPLQFEIMVDRLEKASSSQLVTLQEAKLLLNEDDYLIKAVYDYWVRKRKNCRGPSLIPQIKQEKRDGSTNNDPYVAFRRRTEKMQTRKNRKNDEASYEKMLKLRREFSRAITILEMIKRREKTKRELLHLTLEVVEKRYHLGDYGGEILNEVKLNRPEKEMSTTPSTLHNGNHHKVQECKVKHPHHSSLKEEVSDVVRQKKKYLKKPKIECVVTPQQPSAEPLPVINKSDIKQYDFHSSDEDEFPQVHSPVSEAEEENDPDGPCAFRRRAGCQYYAPRLDQTNSSYENSELAELDKLRFRHCLTTLTIPRRCIGFARRRIGRGGRVIMDRISTEHDPVLRQIDPEMLNSFSSSSQTLDFSSNFSRTNASNKRCENRLSLSEILSNIRSCRLQCFQPRLLNLQDSDSEECTSRKPGQTVNNKRVSAASVALLNTSKNGISGLSNTGFAFFSVVTGGITEEQFQTHQQQLVQMQRQQLAQLQQKQQSQHSSQQTHPKAQ</sequence>
<comment type="similarity">
    <text evidence="2 7">Belongs to the enhancer of polycomb family.</text>
</comment>
<keyword evidence="3" id="KW-0156">Chromatin regulator</keyword>